<dbReference type="PANTHER" id="PTHR13622">
    <property type="entry name" value="THIAMIN PYROPHOSPHOKINASE"/>
    <property type="match status" value="1"/>
</dbReference>
<name>A0A6S7HI62_PARCT</name>
<dbReference type="InterPro" id="IPR000086">
    <property type="entry name" value="NUDIX_hydrolase_dom"/>
</dbReference>
<keyword evidence="2" id="KW-1185">Reference proteome</keyword>
<dbReference type="OrthoDB" id="10261522at2759"/>
<dbReference type="Gene3D" id="3.90.79.10">
    <property type="entry name" value="Nucleoside Triphosphate Pyrophosphohydrolase"/>
    <property type="match status" value="1"/>
</dbReference>
<dbReference type="CDD" id="cd03676">
    <property type="entry name" value="NUDIX_Tnr3_like"/>
    <property type="match status" value="1"/>
</dbReference>
<dbReference type="AlphaFoldDB" id="A0A6S7HI62"/>
<protein>
    <submittedName>
        <fullName evidence="1">Nudix hydrolase 24, chloroplastic-like</fullName>
    </submittedName>
</protein>
<dbReference type="GO" id="GO:0044715">
    <property type="term" value="F:8-oxo-dGDP phosphatase activity"/>
    <property type="evidence" value="ECO:0007669"/>
    <property type="project" value="TreeGrafter"/>
</dbReference>
<comment type="caution">
    <text evidence="1">The sequence shown here is derived from an EMBL/GenBank/DDBJ whole genome shotgun (WGS) entry which is preliminary data.</text>
</comment>
<dbReference type="Pfam" id="PF00293">
    <property type="entry name" value="NUDIX"/>
    <property type="match status" value="1"/>
</dbReference>
<dbReference type="InterPro" id="IPR031804">
    <property type="entry name" value="DUF4743"/>
</dbReference>
<proteinExistence type="predicted"/>
<sequence length="307" mass="34962">MDKEEWSSKMLKIVQSLNSFHHKDSSNKQCKPFIVDGDIIGNVPPYVYQELEIYNGVFTVTADCVSLHKTLNTSTERTCKINNVLESLRDKNIFYALRGWRNEMYNGCKSFGQQPLFKMERSAVSLFGIQQYGVHINGYKEDQDKKVHMWIARRSYKKPTYPGKLDQIAAGGIAAGDSIKYTLIKECQEEASIPESLAKHAVSAGAVSYCFEDERGVFPEVEFVYDLKLPDDFQPCVGDGEVEEFYCWPIEKVKEKIVSGEFKPNCAIVILDFLIRHGIIQADTEPNFVKFLTGIHRDPASSCIERR</sequence>
<accession>A0A6S7HI62</accession>
<dbReference type="PANTHER" id="PTHR13622:SF8">
    <property type="entry name" value="THIAMIN PYROPHOSPHOKINASE 1"/>
    <property type="match status" value="1"/>
</dbReference>
<evidence type="ECO:0000313" key="1">
    <source>
        <dbReference type="EMBL" id="CAB4004276.1"/>
    </source>
</evidence>
<reference evidence="1" key="1">
    <citation type="submission" date="2020-04" db="EMBL/GenBank/DDBJ databases">
        <authorList>
            <person name="Alioto T."/>
            <person name="Alioto T."/>
            <person name="Gomez Garrido J."/>
        </authorList>
    </citation>
    <scope>NUCLEOTIDE SEQUENCE</scope>
    <source>
        <strain evidence="1">A484AB</strain>
    </source>
</reference>
<evidence type="ECO:0000313" key="2">
    <source>
        <dbReference type="Proteomes" id="UP001152795"/>
    </source>
</evidence>
<organism evidence="1 2">
    <name type="scientific">Paramuricea clavata</name>
    <name type="common">Red gorgonian</name>
    <name type="synonym">Violescent sea-whip</name>
    <dbReference type="NCBI Taxonomy" id="317549"/>
    <lineage>
        <taxon>Eukaryota</taxon>
        <taxon>Metazoa</taxon>
        <taxon>Cnidaria</taxon>
        <taxon>Anthozoa</taxon>
        <taxon>Octocorallia</taxon>
        <taxon>Malacalcyonacea</taxon>
        <taxon>Plexauridae</taxon>
        <taxon>Paramuricea</taxon>
    </lineage>
</organism>
<gene>
    <name evidence="1" type="ORF">PACLA_8A020156</name>
</gene>
<dbReference type="SUPFAM" id="SSF55811">
    <property type="entry name" value="Nudix"/>
    <property type="match status" value="1"/>
</dbReference>
<keyword evidence="1" id="KW-0378">Hydrolase</keyword>
<dbReference type="Pfam" id="PF15916">
    <property type="entry name" value="DUF4743"/>
    <property type="match status" value="1"/>
</dbReference>
<dbReference type="EMBL" id="CACRXK020004853">
    <property type="protein sequence ID" value="CAB4004276.1"/>
    <property type="molecule type" value="Genomic_DNA"/>
</dbReference>
<dbReference type="Proteomes" id="UP001152795">
    <property type="component" value="Unassembled WGS sequence"/>
</dbReference>
<dbReference type="PROSITE" id="PS51462">
    <property type="entry name" value="NUDIX"/>
    <property type="match status" value="1"/>
</dbReference>
<dbReference type="InterPro" id="IPR015797">
    <property type="entry name" value="NUDIX_hydrolase-like_dom_sf"/>
</dbReference>
<dbReference type="FunFam" id="3.90.79.10:FF:000019">
    <property type="entry name" value="Thiamin pyrophosphokinase, putative"/>
    <property type="match status" value="1"/>
</dbReference>